<feature type="signal peptide" evidence="1">
    <location>
        <begin position="1"/>
        <end position="21"/>
    </location>
</feature>
<reference evidence="2" key="1">
    <citation type="submission" date="2017-05" db="EMBL/GenBank/DDBJ databases">
        <authorList>
            <person name="QRISCLOUD D."/>
        </authorList>
    </citation>
    <scope>NUCLEOTIDE SEQUENCE</scope>
</reference>
<feature type="chain" id="PRO_5020699162" evidence="1">
    <location>
        <begin position="22"/>
        <end position="118"/>
    </location>
</feature>
<reference evidence="2" key="2">
    <citation type="submission" date="2019-05" db="EMBL/GenBank/DDBJ databases">
        <title>Unravelling the molecular evolution of spider venoms.</title>
        <authorList>
            <person name="Pineda S."/>
        </authorList>
    </citation>
    <scope>NUCLEOTIDE SEQUENCE</scope>
</reference>
<dbReference type="EMBL" id="HAHM01000029">
    <property type="protein sequence ID" value="SNX32980.1"/>
    <property type="molecule type" value="Transcribed_RNA"/>
</dbReference>
<keyword evidence="1" id="KW-0732">Signal</keyword>
<evidence type="ECO:0000256" key="1">
    <source>
        <dbReference type="SAM" id="SignalP"/>
    </source>
</evidence>
<dbReference type="AlphaFoldDB" id="A0A4Q8K193"/>
<sequence>MTPHSHHIQFCFWIALIRLFAVHLNSKFHISLLNVQSVIFDTSSKSRKMSWLKLIASILPSLHNLCASGYANCVLLLATSSHFCHQHGSQLHFPSLRQLPIPLVKKLYAFFFLNEVVS</sequence>
<evidence type="ECO:0000313" key="2">
    <source>
        <dbReference type="EMBL" id="SNX32980.1"/>
    </source>
</evidence>
<name>A0A4Q8K193_9ARAC</name>
<protein>
    <submittedName>
        <fullName evidence="2">U53-Liphistoxin-Lth1a_1</fullName>
    </submittedName>
</protein>
<proteinExistence type="predicted"/>
<accession>A0A4Q8K193</accession>
<organism evidence="2">
    <name type="scientific">Liphistius thaleban</name>
    <dbReference type="NCBI Taxonomy" id="1905330"/>
    <lineage>
        <taxon>Eukaryota</taxon>
        <taxon>Metazoa</taxon>
        <taxon>Ecdysozoa</taxon>
        <taxon>Arthropoda</taxon>
        <taxon>Chelicerata</taxon>
        <taxon>Arachnida</taxon>
        <taxon>Araneae</taxon>
        <taxon>Mesothelae</taxon>
        <taxon>Liphistiidae</taxon>
        <taxon>Liphistius</taxon>
    </lineage>
</organism>